<organism evidence="2 3">
    <name type="scientific">Steinernema hermaphroditum</name>
    <dbReference type="NCBI Taxonomy" id="289476"/>
    <lineage>
        <taxon>Eukaryota</taxon>
        <taxon>Metazoa</taxon>
        <taxon>Ecdysozoa</taxon>
        <taxon>Nematoda</taxon>
        <taxon>Chromadorea</taxon>
        <taxon>Rhabditida</taxon>
        <taxon>Tylenchina</taxon>
        <taxon>Panagrolaimomorpha</taxon>
        <taxon>Strongyloidoidea</taxon>
        <taxon>Steinernematidae</taxon>
        <taxon>Steinernema</taxon>
    </lineage>
</organism>
<reference evidence="2" key="1">
    <citation type="submission" date="2023-06" db="EMBL/GenBank/DDBJ databases">
        <title>Genomic analysis of the entomopathogenic nematode Steinernema hermaphroditum.</title>
        <authorList>
            <person name="Schwarz E.M."/>
            <person name="Heppert J.K."/>
            <person name="Baniya A."/>
            <person name="Schwartz H.T."/>
            <person name="Tan C.-H."/>
            <person name="Antoshechkin I."/>
            <person name="Sternberg P.W."/>
            <person name="Goodrich-Blair H."/>
            <person name="Dillman A.R."/>
        </authorList>
    </citation>
    <scope>NUCLEOTIDE SEQUENCE</scope>
    <source>
        <strain evidence="2">PS9179</strain>
        <tissue evidence="2">Whole animal</tissue>
    </source>
</reference>
<name>A0AA39H5I7_9BILA</name>
<sequence>MINGEMEVAIGGMCAPFYGLVNSTWDLQRLVPCKDATVYDGNKCVGVLECKGILDGNYVLNELSKAGIVVTGMLVFLAFFSYAQYPVKFVSRSMLRISGWIAFFALCVLDLFTGYKPLTDYREFRPNDLMFKWWQIVLYAVANAIPWCKKLLPKKDKPSDYVKFTAQIHRGCTDGQQKVFKIHVKGLLAEGDPDVQDGCPTVTGKLSAYDKTGVYITDVYVVDDETEEGFRLGREFSYPRKKSKMLWLF</sequence>
<dbReference type="EMBL" id="JAUCMV010000005">
    <property type="protein sequence ID" value="KAK0399131.1"/>
    <property type="molecule type" value="Genomic_DNA"/>
</dbReference>
<feature type="transmembrane region" description="Helical" evidence="1">
    <location>
        <begin position="66"/>
        <end position="85"/>
    </location>
</feature>
<gene>
    <name evidence="2" type="ORF">QR680_002913</name>
</gene>
<dbReference type="AlphaFoldDB" id="A0AA39H5I7"/>
<dbReference type="Proteomes" id="UP001175271">
    <property type="component" value="Unassembled WGS sequence"/>
</dbReference>
<keyword evidence="1" id="KW-0812">Transmembrane</keyword>
<keyword evidence="1" id="KW-0472">Membrane</keyword>
<evidence type="ECO:0000313" key="2">
    <source>
        <dbReference type="EMBL" id="KAK0399131.1"/>
    </source>
</evidence>
<evidence type="ECO:0000313" key="3">
    <source>
        <dbReference type="Proteomes" id="UP001175271"/>
    </source>
</evidence>
<comment type="caution">
    <text evidence="2">The sequence shown here is derived from an EMBL/GenBank/DDBJ whole genome shotgun (WGS) entry which is preliminary data.</text>
</comment>
<protein>
    <submittedName>
        <fullName evidence="2">Uncharacterized protein</fullName>
    </submittedName>
</protein>
<proteinExistence type="predicted"/>
<keyword evidence="1" id="KW-1133">Transmembrane helix</keyword>
<evidence type="ECO:0000256" key="1">
    <source>
        <dbReference type="SAM" id="Phobius"/>
    </source>
</evidence>
<accession>A0AA39H5I7</accession>
<feature type="transmembrane region" description="Helical" evidence="1">
    <location>
        <begin position="97"/>
        <end position="118"/>
    </location>
</feature>
<keyword evidence="3" id="KW-1185">Reference proteome</keyword>